<name>A0ABT9PJU3_9ACTO</name>
<evidence type="ECO:0000313" key="1">
    <source>
        <dbReference type="EMBL" id="MDP9832999.1"/>
    </source>
</evidence>
<evidence type="ECO:0000313" key="2">
    <source>
        <dbReference type="Proteomes" id="UP001230145"/>
    </source>
</evidence>
<accession>A0ABT9PJU3</accession>
<comment type="caution">
    <text evidence="1">The sequence shown here is derived from an EMBL/GenBank/DDBJ whole genome shotgun (WGS) entry which is preliminary data.</text>
</comment>
<dbReference type="EMBL" id="JAUSQL010000001">
    <property type="protein sequence ID" value="MDP9832999.1"/>
    <property type="molecule type" value="Genomic_DNA"/>
</dbReference>
<dbReference type="Proteomes" id="UP001230145">
    <property type="component" value="Unassembled WGS sequence"/>
</dbReference>
<reference evidence="1 2" key="1">
    <citation type="submission" date="2023-07" db="EMBL/GenBank/DDBJ databases">
        <title>Sequencing the genomes of 1000 actinobacteria strains.</title>
        <authorList>
            <person name="Klenk H.-P."/>
        </authorList>
    </citation>
    <scope>NUCLEOTIDE SEQUENCE [LARGE SCALE GENOMIC DNA]</scope>
    <source>
        <strain evidence="1 2">DSM 19515</strain>
    </source>
</reference>
<sequence>MANIHVDTSELRAFSVDLHEAPLNVVRKVPAVVRKGALNIKNDLVKDASDTKWFKRIKGTISFDKLDQGFGAEIGPVKRGQGNLANIAYFGGVHGGGGTLPDPGGALDRELPRFEKAIQDLVEEVL</sequence>
<keyword evidence="2" id="KW-1185">Reference proteome</keyword>
<proteinExistence type="predicted"/>
<organism evidence="1 2">
    <name type="scientific">Trueperella abortisuis</name>
    <dbReference type="NCBI Taxonomy" id="445930"/>
    <lineage>
        <taxon>Bacteria</taxon>
        <taxon>Bacillati</taxon>
        <taxon>Actinomycetota</taxon>
        <taxon>Actinomycetes</taxon>
        <taxon>Actinomycetales</taxon>
        <taxon>Actinomycetaceae</taxon>
        <taxon>Trueperella</taxon>
    </lineage>
</organism>
<dbReference type="RefSeq" id="WP_296931908.1">
    <property type="nucleotide sequence ID" value="NZ_JAUSQL010000001.1"/>
</dbReference>
<gene>
    <name evidence="1" type="ORF">J2S45_001678</name>
</gene>
<protein>
    <submittedName>
        <fullName evidence="1">Uncharacterized protein YunC (DUF1805 family)</fullName>
    </submittedName>
</protein>